<feature type="signal peptide" evidence="1">
    <location>
        <begin position="1"/>
        <end position="34"/>
    </location>
</feature>
<reference evidence="3" key="1">
    <citation type="submission" date="2016-10" db="EMBL/GenBank/DDBJ databases">
        <authorList>
            <person name="Varghese N."/>
            <person name="Submissions S."/>
        </authorList>
    </citation>
    <scope>NUCLEOTIDE SEQUENCE [LARGE SCALE GENOMIC DNA]</scope>
    <source>
        <strain evidence="3">DSM 25157</strain>
    </source>
</reference>
<protein>
    <submittedName>
        <fullName evidence="2">Aspartyl protease family protein</fullName>
    </submittedName>
</protein>
<dbReference type="Pfam" id="PF13975">
    <property type="entry name" value="gag-asp_proteas"/>
    <property type="match status" value="1"/>
</dbReference>
<name>A0A1H3VIN0_9BURK</name>
<keyword evidence="2" id="KW-0645">Protease</keyword>
<dbReference type="Proteomes" id="UP000199002">
    <property type="component" value="Unassembled WGS sequence"/>
</dbReference>
<dbReference type="NCBIfam" id="TIGR02281">
    <property type="entry name" value="clan_AA_DTGA"/>
    <property type="match status" value="1"/>
</dbReference>
<accession>A0A1H3VIN0</accession>
<evidence type="ECO:0000256" key="1">
    <source>
        <dbReference type="SAM" id="SignalP"/>
    </source>
</evidence>
<dbReference type="GO" id="GO:0008233">
    <property type="term" value="F:peptidase activity"/>
    <property type="evidence" value="ECO:0007669"/>
    <property type="project" value="UniProtKB-KW"/>
</dbReference>
<keyword evidence="1" id="KW-0732">Signal</keyword>
<dbReference type="CDD" id="cd05483">
    <property type="entry name" value="retropepsin_like_bacteria"/>
    <property type="match status" value="1"/>
</dbReference>
<sequence length="225" mass="24138">MHLWRRHRTMNRHPFRPALAMLAALLLAPLCARAQTAALGGILGSKALLVVNNGAPRSVGAGESHLGVKVVAVGKDEALVEIAGSQRTLRLGEAPVSVGSKSSSRRVVLTADSQGHFVNSGTINGSPMQYMVDTGASTVAIGRPDAERMELKYLSGQPVRMSTANGVTEGWLMTLDSVRIGDVEVYGVEAIVTPQPMPFVLLGNSFLTEFQITRTNDQMVLEKRY</sequence>
<evidence type="ECO:0000313" key="2">
    <source>
        <dbReference type="EMBL" id="SDZ74018.1"/>
    </source>
</evidence>
<proteinExistence type="predicted"/>
<evidence type="ECO:0000313" key="3">
    <source>
        <dbReference type="Proteomes" id="UP000199002"/>
    </source>
</evidence>
<dbReference type="SUPFAM" id="SSF50630">
    <property type="entry name" value="Acid proteases"/>
    <property type="match status" value="1"/>
</dbReference>
<dbReference type="InterPro" id="IPR034122">
    <property type="entry name" value="Retropepsin-like_bacterial"/>
</dbReference>
<dbReference type="AlphaFoldDB" id="A0A1H3VIN0"/>
<dbReference type="InterPro" id="IPR011969">
    <property type="entry name" value="Clan_AA_Asp_peptidase_C"/>
</dbReference>
<feature type="chain" id="PRO_5011650598" evidence="1">
    <location>
        <begin position="35"/>
        <end position="225"/>
    </location>
</feature>
<gene>
    <name evidence="2" type="ORF">SAMN05421875_101142</name>
</gene>
<keyword evidence="3" id="KW-1185">Reference proteome</keyword>
<dbReference type="STRING" id="592050.SAMN05421875_101142"/>
<dbReference type="EMBL" id="FNQJ01000001">
    <property type="protein sequence ID" value="SDZ74018.1"/>
    <property type="molecule type" value="Genomic_DNA"/>
</dbReference>
<dbReference type="Gene3D" id="2.40.70.10">
    <property type="entry name" value="Acid Proteases"/>
    <property type="match status" value="1"/>
</dbReference>
<dbReference type="GO" id="GO:0006508">
    <property type="term" value="P:proteolysis"/>
    <property type="evidence" value="ECO:0007669"/>
    <property type="project" value="UniProtKB-KW"/>
</dbReference>
<keyword evidence="2" id="KW-0378">Hydrolase</keyword>
<organism evidence="2 3">
    <name type="scientific">Acidovorax soli</name>
    <dbReference type="NCBI Taxonomy" id="592050"/>
    <lineage>
        <taxon>Bacteria</taxon>
        <taxon>Pseudomonadati</taxon>
        <taxon>Pseudomonadota</taxon>
        <taxon>Betaproteobacteria</taxon>
        <taxon>Burkholderiales</taxon>
        <taxon>Comamonadaceae</taxon>
        <taxon>Acidovorax</taxon>
    </lineage>
</organism>
<dbReference type="InterPro" id="IPR021109">
    <property type="entry name" value="Peptidase_aspartic_dom_sf"/>
</dbReference>